<dbReference type="InterPro" id="IPR029014">
    <property type="entry name" value="NiFe-Hase_large"/>
</dbReference>
<dbReference type="GO" id="GO:0016151">
    <property type="term" value="F:nickel cation binding"/>
    <property type="evidence" value="ECO:0007669"/>
    <property type="project" value="InterPro"/>
</dbReference>
<dbReference type="InterPro" id="IPR001501">
    <property type="entry name" value="Ni-dep_hyd_lsu"/>
</dbReference>
<dbReference type="SUPFAM" id="SSF56762">
    <property type="entry name" value="HydB/Nqo4-like"/>
    <property type="match status" value="1"/>
</dbReference>
<name>A0A0U1L3V7_9FIRM</name>
<dbReference type="EMBL" id="CTRP01000014">
    <property type="protein sequence ID" value="CQR74382.1"/>
    <property type="molecule type" value="Genomic_DNA"/>
</dbReference>
<feature type="binding site" evidence="8">
    <location>
        <position position="43"/>
    </location>
    <ligand>
        <name>Mg(2+)</name>
        <dbReference type="ChEBI" id="CHEBI:18420"/>
    </ligand>
</feature>
<evidence type="ECO:0000256" key="9">
    <source>
        <dbReference type="RuleBase" id="RU003896"/>
    </source>
</evidence>
<dbReference type="AlphaFoldDB" id="A0A0U1L3V7"/>
<dbReference type="PROSITE" id="PS00508">
    <property type="entry name" value="NI_HGENASE_L_2"/>
    <property type="match status" value="1"/>
</dbReference>
<keyword evidence="8" id="KW-0408">Iron</keyword>
<proteinExistence type="inferred from homology"/>
<comment type="cofactor">
    <cofactor evidence="1 8">
        <name>Ni(2+)</name>
        <dbReference type="ChEBI" id="CHEBI:49786"/>
    </cofactor>
</comment>
<keyword evidence="8" id="KW-0460">Magnesium</keyword>
<feature type="binding site" evidence="8">
    <location>
        <position position="451"/>
    </location>
    <ligand>
        <name>Fe cation</name>
        <dbReference type="ChEBI" id="CHEBI:24875"/>
    </ligand>
</feature>
<dbReference type="Proteomes" id="UP000049855">
    <property type="component" value="Unassembled WGS sequence"/>
</dbReference>
<dbReference type="RefSeq" id="WP_021170382.1">
    <property type="nucleotide sequence ID" value="NZ_CTRP01000014.1"/>
</dbReference>
<evidence type="ECO:0000256" key="2">
    <source>
        <dbReference type="ARBA" id="ARBA00004196"/>
    </source>
</evidence>
<evidence type="ECO:0000256" key="8">
    <source>
        <dbReference type="PIRSR" id="PIRSR601501-1"/>
    </source>
</evidence>
<dbReference type="GO" id="GO:0047067">
    <property type="term" value="F:hydrogen:quinone oxidoreductase activity"/>
    <property type="evidence" value="ECO:0007669"/>
    <property type="project" value="UniProtKB-EC"/>
</dbReference>
<dbReference type="InterPro" id="IPR018194">
    <property type="entry name" value="Ni-dep_hyd_lsu_Ni_BS"/>
</dbReference>
<keyword evidence="6 8" id="KW-0479">Metal-binding</keyword>
<dbReference type="Gene3D" id="1.10.645.10">
    <property type="entry name" value="Cytochrome-c3 Hydrogenase, chain B"/>
    <property type="match status" value="1"/>
</dbReference>
<protein>
    <submittedName>
        <fullName evidence="10">Quinone-reactive Ni/Fe-hydrogenase large chain</fullName>
        <ecNumber evidence="10">1.12.5.1</ecNumber>
    </submittedName>
</protein>
<sequence>MSPKKILFSPVTRLSGLLSVELTIEDDIIQEADVSCTMFRGFEYIMREHHVTDAVYLTQRICGICSTAHGAIASYLLDMLYDNEIQDNAQYLRNIMLGADFLQNHIRHFYFFGLPDYVIMPNYPPFLEQNCNDCRLNDTDNRKVASHYISAVKASAKCHQLLTLFGGKVPHQHSFVHGGAAVAPTADKINQGLALIRDIRNFISGCLLPDTELIARCYKDYFSIGRTPGRFLSFGLFRFGSKNEQILWKDGVLIGDHYSKPRLNLLQEDITHAWYERSQSMANSSVQPAPYKPAAYSWTKAVLYDGRHYEGGPLARMLFNGFYSGGTSTMDRIVARSLETELIAELVEKWLTELEPGEPPIEQNNKLVTNQAIAVTDAMRGPLLHSAQIREEKVEYYDIITPTVWNFSPKDVTGRRGPVESALVGTSIPEPELKYVIPGRIIRSFDPCIACATH</sequence>
<evidence type="ECO:0000256" key="6">
    <source>
        <dbReference type="ARBA" id="ARBA00022723"/>
    </source>
</evidence>
<feature type="binding site" evidence="8">
    <location>
        <position position="65"/>
    </location>
    <ligand>
        <name>Ni(2+)</name>
        <dbReference type="ChEBI" id="CHEBI:49786"/>
    </ligand>
</feature>
<dbReference type="GO" id="GO:0030313">
    <property type="term" value="C:cell envelope"/>
    <property type="evidence" value="ECO:0007669"/>
    <property type="project" value="UniProtKB-SubCell"/>
</dbReference>
<evidence type="ECO:0000256" key="5">
    <source>
        <dbReference type="ARBA" id="ARBA00022596"/>
    </source>
</evidence>
<dbReference type="Pfam" id="PF00374">
    <property type="entry name" value="NiFeSe_Hases"/>
    <property type="match status" value="3"/>
</dbReference>
<evidence type="ECO:0000256" key="4">
    <source>
        <dbReference type="ARBA" id="ARBA00011771"/>
    </source>
</evidence>
<comment type="similarity">
    <text evidence="3 9">Belongs to the [NiFe]/[NiFeSe] hydrogenase large subunit family.</text>
</comment>
<accession>A0A0U1L3V7</accession>
<dbReference type="GO" id="GO:0008901">
    <property type="term" value="F:ferredoxin hydrogenase activity"/>
    <property type="evidence" value="ECO:0007669"/>
    <property type="project" value="InterPro"/>
</dbReference>
<evidence type="ECO:0000313" key="10">
    <source>
        <dbReference type="EMBL" id="CQR74382.1"/>
    </source>
</evidence>
<dbReference type="PROSITE" id="PS00507">
    <property type="entry name" value="NI_HGENASE_L_1"/>
    <property type="match status" value="1"/>
</dbReference>
<dbReference type="EC" id="1.12.5.1" evidence="10"/>
<gene>
    <name evidence="10" type="ORF">SpAn4DRAFT_0844</name>
</gene>
<dbReference type="InterPro" id="IPR050867">
    <property type="entry name" value="NiFe/NiFeSe_hydrgnase_LSU"/>
</dbReference>
<evidence type="ECO:0000256" key="3">
    <source>
        <dbReference type="ARBA" id="ARBA00009292"/>
    </source>
</evidence>
<feature type="binding site" evidence="8">
    <location>
        <position position="399"/>
    </location>
    <ligand>
        <name>Mg(2+)</name>
        <dbReference type="ChEBI" id="CHEBI:18420"/>
    </ligand>
</feature>
<keyword evidence="5 8" id="KW-0533">Nickel</keyword>
<organism evidence="10 11">
    <name type="scientific">Sporomusa ovata</name>
    <dbReference type="NCBI Taxonomy" id="2378"/>
    <lineage>
        <taxon>Bacteria</taxon>
        <taxon>Bacillati</taxon>
        <taxon>Bacillota</taxon>
        <taxon>Negativicutes</taxon>
        <taxon>Selenomonadales</taxon>
        <taxon>Sporomusaceae</taxon>
        <taxon>Sporomusa</taxon>
    </lineage>
</organism>
<feature type="binding site" evidence="8">
    <location>
        <position position="454"/>
    </location>
    <ligand>
        <name>Mg(2+)</name>
        <dbReference type="ChEBI" id="CHEBI:18420"/>
    </ligand>
</feature>
<keyword evidence="7 9" id="KW-0560">Oxidoreductase</keyword>
<comment type="subcellular location">
    <subcellularLocation>
        <location evidence="2">Cell envelope</location>
    </subcellularLocation>
</comment>
<evidence type="ECO:0000313" key="11">
    <source>
        <dbReference type="Proteomes" id="UP000049855"/>
    </source>
</evidence>
<comment type="cofactor">
    <cofactor evidence="8">
        <name>Fe cation</name>
        <dbReference type="ChEBI" id="CHEBI:24875"/>
    </cofactor>
</comment>
<dbReference type="PANTHER" id="PTHR42958">
    <property type="entry name" value="HYDROGENASE-2 LARGE CHAIN"/>
    <property type="match status" value="1"/>
</dbReference>
<evidence type="ECO:0000256" key="7">
    <source>
        <dbReference type="ARBA" id="ARBA00023002"/>
    </source>
</evidence>
<evidence type="ECO:0000256" key="1">
    <source>
        <dbReference type="ARBA" id="ARBA00001967"/>
    </source>
</evidence>
<keyword evidence="11" id="KW-1185">Reference proteome</keyword>
<feature type="binding site" evidence="8">
    <location>
        <position position="65"/>
    </location>
    <ligand>
        <name>Fe cation</name>
        <dbReference type="ChEBI" id="CHEBI:24875"/>
    </ligand>
</feature>
<dbReference type="PANTHER" id="PTHR42958:SF2">
    <property type="entry name" value="UPTAKE HYDROGENASE LARGE SUBUNIT"/>
    <property type="match status" value="1"/>
</dbReference>
<feature type="binding site" evidence="8">
    <location>
        <position position="448"/>
    </location>
    <ligand>
        <name>Ni(2+)</name>
        <dbReference type="ChEBI" id="CHEBI:49786"/>
    </ligand>
</feature>
<reference evidence="11" key="1">
    <citation type="submission" date="2015-03" db="EMBL/GenBank/DDBJ databases">
        <authorList>
            <person name="Nijsse Bart"/>
        </authorList>
    </citation>
    <scope>NUCLEOTIDE SEQUENCE [LARGE SCALE GENOMIC DNA]</scope>
</reference>
<comment type="subunit">
    <text evidence="4">Heterodimer of a large and a small subunit.</text>
</comment>
<feature type="binding site" evidence="8">
    <location>
        <position position="62"/>
    </location>
    <ligand>
        <name>Mg(2+)</name>
        <dbReference type="ChEBI" id="CHEBI:18420"/>
    </ligand>
</feature>